<dbReference type="InterPro" id="IPR003768">
    <property type="entry name" value="ScpA"/>
</dbReference>
<gene>
    <name evidence="3" type="primary">scpA</name>
    <name evidence="4" type="ORF">JYB65_06780</name>
</gene>
<proteinExistence type="inferred from homology"/>
<accession>A0A939D8I9</accession>
<dbReference type="Gene3D" id="1.10.10.580">
    <property type="entry name" value="Structural maintenance of chromosome 1. Chain E"/>
    <property type="match status" value="1"/>
</dbReference>
<evidence type="ECO:0000256" key="1">
    <source>
        <dbReference type="ARBA" id="ARBA00022829"/>
    </source>
</evidence>
<dbReference type="PANTHER" id="PTHR33969">
    <property type="entry name" value="SEGREGATION AND CONDENSATION PROTEIN A"/>
    <property type="match status" value="1"/>
</dbReference>
<name>A0A939D8I9_CLOAM</name>
<dbReference type="Pfam" id="PF02616">
    <property type="entry name" value="SMC_ScpA"/>
    <property type="match status" value="1"/>
</dbReference>
<keyword evidence="1 3" id="KW-0159">Chromosome partition</keyword>
<comment type="similarity">
    <text evidence="3">Belongs to the ScpA family.</text>
</comment>
<comment type="subunit">
    <text evidence="3">Component of a cohesin-like complex composed of ScpA, ScpB and the Smc homodimer, in which ScpA and ScpB bind to the head domain of Smc. The presence of the three proteins is required for the association of the complex with DNA.</text>
</comment>
<evidence type="ECO:0000256" key="3">
    <source>
        <dbReference type="HAMAP-Rule" id="MF_01805"/>
    </source>
</evidence>
<keyword evidence="3" id="KW-0131">Cell cycle</keyword>
<keyword evidence="5" id="KW-1185">Reference proteome</keyword>
<comment type="subcellular location">
    <subcellularLocation>
        <location evidence="3">Cytoplasm</location>
    </subcellularLocation>
    <text evidence="3">Associated with two foci at the outer edges of the nucleoid region in young cells, and at four foci within both cell halves in older cells.</text>
</comment>
<dbReference type="HAMAP" id="MF_01805">
    <property type="entry name" value="ScpA"/>
    <property type="match status" value="1"/>
</dbReference>
<evidence type="ECO:0000256" key="2">
    <source>
        <dbReference type="ARBA" id="ARBA00044777"/>
    </source>
</evidence>
<comment type="function">
    <text evidence="3">Participates in chromosomal partition during cell division. May act via the formation of a condensin-like complex containing Smc and ScpB that pull DNA away from mid-cell into both cell halves.</text>
</comment>
<dbReference type="Gene3D" id="6.10.250.2410">
    <property type="match status" value="1"/>
</dbReference>
<dbReference type="RefSeq" id="WP_206581902.1">
    <property type="nucleotide sequence ID" value="NZ_JAFJZZ010000002.1"/>
</dbReference>
<dbReference type="GO" id="GO:0005737">
    <property type="term" value="C:cytoplasm"/>
    <property type="evidence" value="ECO:0007669"/>
    <property type="project" value="UniProtKB-SubCell"/>
</dbReference>
<evidence type="ECO:0000313" key="5">
    <source>
        <dbReference type="Proteomes" id="UP000664545"/>
    </source>
</evidence>
<sequence>MSYKVKIDIFEGPFDLLVYLIENAEMNIYDIQVSEITKQYLEYVERMRDTDVGIATEFMVLAAALIEIKSKMLLPRTTNMEDGVVEEDPRTELVEKILEYKKFKAAAEALEQKEELRMQCFEKPKEDLTPYTNETDEFLCLDIKQFVASFNLFLRKKQRIEEVRKHYTRVERQKLSIETKIEHIVGFFRNRGLKRMLFKELLTKESDTYDVVITFASMLEMIRQRLIKVEQKAAFDEIEIEMGEAANDH</sequence>
<dbReference type="GO" id="GO:0006260">
    <property type="term" value="P:DNA replication"/>
    <property type="evidence" value="ECO:0007669"/>
    <property type="project" value="UniProtKB-UniRule"/>
</dbReference>
<keyword evidence="3" id="KW-0963">Cytoplasm</keyword>
<dbReference type="GO" id="GO:0051301">
    <property type="term" value="P:cell division"/>
    <property type="evidence" value="ECO:0007669"/>
    <property type="project" value="UniProtKB-KW"/>
</dbReference>
<dbReference type="GO" id="GO:0007059">
    <property type="term" value="P:chromosome segregation"/>
    <property type="evidence" value="ECO:0007669"/>
    <property type="project" value="UniProtKB-UniRule"/>
</dbReference>
<dbReference type="EMBL" id="JAFJZZ010000002">
    <property type="protein sequence ID" value="MBN7773060.1"/>
    <property type="molecule type" value="Genomic_DNA"/>
</dbReference>
<organism evidence="4 5">
    <name type="scientific">Clostridium aminobutyricum</name>
    <dbReference type="NCBI Taxonomy" id="33953"/>
    <lineage>
        <taxon>Bacteria</taxon>
        <taxon>Bacillati</taxon>
        <taxon>Bacillota</taxon>
        <taxon>Clostridia</taxon>
        <taxon>Eubacteriales</taxon>
        <taxon>Clostridiaceae</taxon>
        <taxon>Clostridium</taxon>
    </lineage>
</organism>
<dbReference type="InterPro" id="IPR023093">
    <property type="entry name" value="ScpA-like_C"/>
</dbReference>
<protein>
    <recommendedName>
        <fullName evidence="2 3">Segregation and condensation protein A</fullName>
    </recommendedName>
</protein>
<comment type="caution">
    <text evidence="4">The sequence shown here is derived from an EMBL/GenBank/DDBJ whole genome shotgun (WGS) entry which is preliminary data.</text>
</comment>
<dbReference type="AlphaFoldDB" id="A0A939D8I9"/>
<dbReference type="Proteomes" id="UP000664545">
    <property type="component" value="Unassembled WGS sequence"/>
</dbReference>
<dbReference type="PANTHER" id="PTHR33969:SF2">
    <property type="entry name" value="SEGREGATION AND CONDENSATION PROTEIN A"/>
    <property type="match status" value="1"/>
</dbReference>
<keyword evidence="3" id="KW-0132">Cell division</keyword>
<reference evidence="4" key="1">
    <citation type="submission" date="2021-02" db="EMBL/GenBank/DDBJ databases">
        <title>Abyssanaerobacter marinus gen.nov., sp., nov, anaerobic bacterium isolated from the Onnuri vent field of Indian Ocean and suggestion of Mogibacteriaceae fam. nov., and proposal of reclassification of ambiguous this family's genus member.</title>
        <authorList>
            <person name="Kim Y.J."/>
            <person name="Yang J.-A."/>
        </authorList>
    </citation>
    <scope>NUCLEOTIDE SEQUENCE</scope>
    <source>
        <strain evidence="4">DSM 2634</strain>
    </source>
</reference>
<evidence type="ECO:0000313" key="4">
    <source>
        <dbReference type="EMBL" id="MBN7773060.1"/>
    </source>
</evidence>